<evidence type="ECO:0000256" key="21">
    <source>
        <dbReference type="ARBA" id="ARBA00023136"/>
    </source>
</evidence>
<keyword evidence="14" id="KW-0479">Metal-binding</keyword>
<dbReference type="GO" id="GO:0033644">
    <property type="term" value="C:host cell membrane"/>
    <property type="evidence" value="ECO:0007669"/>
    <property type="project" value="UniProtKB-SubCell"/>
</dbReference>
<evidence type="ECO:0000256" key="13">
    <source>
        <dbReference type="ARBA" id="ARBA00022711"/>
    </source>
</evidence>
<evidence type="ECO:0000256" key="12">
    <source>
        <dbReference type="ARBA" id="ARBA00022692"/>
    </source>
</evidence>
<dbReference type="GO" id="GO:0039648">
    <property type="term" value="P:symbiont-mediated perturbation of host ubiquitin-like protein modification"/>
    <property type="evidence" value="ECO:0007669"/>
    <property type="project" value="UniProtKB-KW"/>
</dbReference>
<accession>A0A3G5AD61</accession>
<evidence type="ECO:0000256" key="22">
    <source>
        <dbReference type="ARBA" id="ARBA00025257"/>
    </source>
</evidence>
<evidence type="ECO:0000256" key="3">
    <source>
        <dbReference type="ARBA" id="ARBA00004301"/>
    </source>
</evidence>
<keyword evidence="15" id="KW-0863">Zinc-finger</keyword>
<keyword evidence="8" id="KW-1080">Inhibition of host adaptive immune response by virus</keyword>
<evidence type="ECO:0000313" key="26">
    <source>
        <dbReference type="EMBL" id="AYV84554.1"/>
    </source>
</evidence>
<proteinExistence type="inferred from homology"/>
<feature type="domain" description="RING-CH-type" evidence="25">
    <location>
        <begin position="1"/>
        <end position="57"/>
    </location>
</feature>
<dbReference type="InterPro" id="IPR011016">
    <property type="entry name" value="Znf_RING-CH"/>
</dbReference>
<comment type="function">
    <text evidence="22">E3 ubiquitin-protein ligase which promotes ubiquitination and subsequent degradation of host MHC-I and CD4 molecules, presumably to prevent lysis of infected cells by cytotoxic T-lymphocytes and NK cell. Binds target molecules through transmembrane interaction. The result of this ubiquitination is the enhancement of the endocytosis of the target chain and the delivery to the lysosome, where it is proteolytically destroyed.</text>
</comment>
<keyword evidence="18" id="KW-0862">Zinc</keyword>
<dbReference type="GO" id="GO:0008270">
    <property type="term" value="F:zinc ion binding"/>
    <property type="evidence" value="ECO:0007669"/>
    <property type="project" value="UniProtKB-KW"/>
</dbReference>
<dbReference type="EMBL" id="MK072411">
    <property type="protein sequence ID" value="AYV84554.1"/>
    <property type="molecule type" value="Genomic_DNA"/>
</dbReference>
<sequence length="259" mass="30929">MECKICFEIDDTINLISPCHCRGSLKYVHLKCLNKWVDSRNKNFTKCEICQHAYDSIKFRNWHPRVIKKFLVTIFLSILLGYLIFICWNNKYFLIGNYWTRIREEVISFEPLRVANHFRETKYWAYCPSSDVVTMKDLKRYEYCEKIEKISPMDKKKINCETVTKLGFKNIADNCNCIGDDWRIPGNKVLCRVLTTYAFQINYGYRVNGRLYLTRNTTGSCSQDRCGNNIFRPMWMTYSNDDHSIHEVEKDWIQPDFFL</sequence>
<comment type="catalytic activity">
    <reaction evidence="1">
        <text>S-ubiquitinyl-[E2 ubiquitin-conjugating enzyme]-L-cysteine + [acceptor protein]-L-lysine = [E2 ubiquitin-conjugating enzyme]-L-cysteine + N(6)-ubiquitinyl-[acceptor protein]-L-lysine.</text>
        <dbReference type="EC" id="2.3.2.27"/>
    </reaction>
</comment>
<evidence type="ECO:0000256" key="1">
    <source>
        <dbReference type="ARBA" id="ARBA00000900"/>
    </source>
</evidence>
<keyword evidence="8" id="KW-0899">Viral immunoevasion</keyword>
<dbReference type="SUPFAM" id="SSF57850">
    <property type="entry name" value="RING/U-box"/>
    <property type="match status" value="1"/>
</dbReference>
<name>A0A3G5AD61_9VIRU</name>
<evidence type="ECO:0000256" key="15">
    <source>
        <dbReference type="ARBA" id="ARBA00022771"/>
    </source>
</evidence>
<feature type="transmembrane region" description="Helical" evidence="24">
    <location>
        <begin position="66"/>
        <end position="85"/>
    </location>
</feature>
<evidence type="ECO:0000256" key="14">
    <source>
        <dbReference type="ARBA" id="ARBA00022723"/>
    </source>
</evidence>
<dbReference type="EC" id="2.3.2.27" evidence="6"/>
<evidence type="ECO:0000256" key="20">
    <source>
        <dbReference type="ARBA" id="ARBA00023046"/>
    </source>
</evidence>
<reference evidence="26" key="1">
    <citation type="submission" date="2018-10" db="EMBL/GenBank/DDBJ databases">
        <title>Hidden diversity of soil giant viruses.</title>
        <authorList>
            <person name="Schulz F."/>
            <person name="Alteio L."/>
            <person name="Goudeau D."/>
            <person name="Ryan E.M."/>
            <person name="Malmstrom R.R."/>
            <person name="Blanchard J."/>
            <person name="Woyke T."/>
        </authorList>
    </citation>
    <scope>NUCLEOTIDE SEQUENCE</scope>
    <source>
        <strain evidence="26">HYV1</strain>
    </source>
</reference>
<evidence type="ECO:0000256" key="17">
    <source>
        <dbReference type="ARBA" id="ARBA00022812"/>
    </source>
</evidence>
<dbReference type="SMART" id="SM00744">
    <property type="entry name" value="RINGv"/>
    <property type="match status" value="1"/>
</dbReference>
<evidence type="ECO:0000256" key="24">
    <source>
        <dbReference type="SAM" id="Phobius"/>
    </source>
</evidence>
<evidence type="ECO:0000256" key="19">
    <source>
        <dbReference type="ARBA" id="ARBA00022989"/>
    </source>
</evidence>
<evidence type="ECO:0000256" key="9">
    <source>
        <dbReference type="ARBA" id="ARBA00022625"/>
    </source>
</evidence>
<keyword evidence="13" id="KW-1128">Modulation of host ubiquitin pathway by viral E3 ligase</keyword>
<organism evidence="26">
    <name type="scientific">Hyperionvirus sp</name>
    <dbReference type="NCBI Taxonomy" id="2487770"/>
    <lineage>
        <taxon>Viruses</taxon>
        <taxon>Varidnaviria</taxon>
        <taxon>Bamfordvirae</taxon>
        <taxon>Nucleocytoviricota</taxon>
        <taxon>Megaviricetes</taxon>
        <taxon>Imitervirales</taxon>
        <taxon>Mimiviridae</taxon>
        <taxon>Klosneuvirinae</taxon>
    </lineage>
</organism>
<dbReference type="PANTHER" id="PTHR46065">
    <property type="entry name" value="E3 UBIQUITIN-PROTEIN LIGASE MARCH 2/3 FAMILY MEMBER"/>
    <property type="match status" value="1"/>
</dbReference>
<keyword evidence="16" id="KW-0833">Ubl conjugation pathway</keyword>
<dbReference type="GO" id="GO:0061630">
    <property type="term" value="F:ubiquitin protein ligase activity"/>
    <property type="evidence" value="ECO:0007669"/>
    <property type="project" value="UniProtKB-EC"/>
</dbReference>
<dbReference type="Pfam" id="PF12906">
    <property type="entry name" value="RINGv"/>
    <property type="match status" value="1"/>
</dbReference>
<keyword evidence="20" id="KW-1039">Host endosome</keyword>
<dbReference type="PROSITE" id="PS51292">
    <property type="entry name" value="ZF_RING_CH"/>
    <property type="match status" value="1"/>
</dbReference>
<keyword evidence="17" id="KW-1040">Host Golgi apparatus</keyword>
<dbReference type="GO" id="GO:0044177">
    <property type="term" value="C:host cell Golgi apparatus"/>
    <property type="evidence" value="ECO:0007669"/>
    <property type="project" value="UniProtKB-SubCell"/>
</dbReference>
<evidence type="ECO:0000256" key="23">
    <source>
        <dbReference type="ARBA" id="ARBA00031582"/>
    </source>
</evidence>
<evidence type="ECO:0000256" key="10">
    <source>
        <dbReference type="ARBA" id="ARBA00022662"/>
    </source>
</evidence>
<evidence type="ECO:0000256" key="6">
    <source>
        <dbReference type="ARBA" id="ARBA00012483"/>
    </source>
</evidence>
<keyword evidence="10" id="KW-1130">Modulation of host ubiquitin pathway by virus</keyword>
<keyword evidence="21 24" id="KW-0472">Membrane</keyword>
<keyword evidence="19 24" id="KW-1133">Transmembrane helix</keyword>
<keyword evidence="8" id="KW-0945">Host-virus interaction</keyword>
<evidence type="ECO:0000256" key="11">
    <source>
        <dbReference type="ARBA" id="ARBA00022679"/>
    </source>
</evidence>
<keyword evidence="9" id="KW-1115">Inhibition of host MHC class I molecule presentation by virus</keyword>
<gene>
    <name evidence="26" type="ORF">Hyperionvirus29_7</name>
</gene>
<dbReference type="Gene3D" id="3.30.40.10">
    <property type="entry name" value="Zinc/RING finger domain, C3HC4 (zinc finger)"/>
    <property type="match status" value="1"/>
</dbReference>
<keyword evidence="12 24" id="KW-0812">Transmembrane</keyword>
<evidence type="ECO:0000259" key="25">
    <source>
        <dbReference type="PROSITE" id="PS51292"/>
    </source>
</evidence>
<comment type="subcellular location">
    <subcellularLocation>
        <location evidence="4">Host Golgi apparatus</location>
        <location evidence="4">Host trans-Golgi network membrane</location>
    </subcellularLocation>
    <subcellularLocation>
        <location evidence="2">Host early endosome membrane</location>
    </subcellularLocation>
    <subcellularLocation>
        <location evidence="3">Host membrane</location>
        <topology evidence="3">Multi-pass membrane protein</topology>
    </subcellularLocation>
</comment>
<evidence type="ECO:0000256" key="16">
    <source>
        <dbReference type="ARBA" id="ARBA00022786"/>
    </source>
</evidence>
<dbReference type="CDD" id="cd16495">
    <property type="entry name" value="RING_CH-C4HC3_MARCH"/>
    <property type="match status" value="1"/>
</dbReference>
<evidence type="ECO:0000256" key="2">
    <source>
        <dbReference type="ARBA" id="ARBA00004280"/>
    </source>
</evidence>
<dbReference type="PANTHER" id="PTHR46065:SF3">
    <property type="entry name" value="FI20425P1"/>
    <property type="match status" value="1"/>
</dbReference>
<keyword evidence="11" id="KW-0808">Transferase</keyword>
<evidence type="ECO:0000256" key="8">
    <source>
        <dbReference type="ARBA" id="ARBA00022560"/>
    </source>
</evidence>
<comment type="similarity">
    <text evidence="5">Belongs to the poxviridae LAP protein family.</text>
</comment>
<dbReference type="InterPro" id="IPR013083">
    <property type="entry name" value="Znf_RING/FYVE/PHD"/>
</dbReference>
<evidence type="ECO:0000256" key="7">
    <source>
        <dbReference type="ARBA" id="ARBA00018161"/>
    </source>
</evidence>
<evidence type="ECO:0000256" key="4">
    <source>
        <dbReference type="ARBA" id="ARBA00004359"/>
    </source>
</evidence>
<protein>
    <recommendedName>
        <fullName evidence="7">E3 ubiquitin-protein ligase LAP</fullName>
        <ecNumber evidence="6">2.3.2.27</ecNumber>
    </recommendedName>
    <alternativeName>
        <fullName evidence="23">Leukemia associated protein</fullName>
    </alternativeName>
</protein>
<evidence type="ECO:0000256" key="18">
    <source>
        <dbReference type="ARBA" id="ARBA00022833"/>
    </source>
</evidence>
<evidence type="ECO:0000256" key="5">
    <source>
        <dbReference type="ARBA" id="ARBA00006560"/>
    </source>
</evidence>
<dbReference type="GO" id="GO:0046776">
    <property type="term" value="P:symbiont-mediated suppression of host antigen processing and presentation of peptide antigen via MHC class I"/>
    <property type="evidence" value="ECO:0007669"/>
    <property type="project" value="UniProtKB-KW"/>
</dbReference>